<gene>
    <name evidence="1" type="ORF">BARVI_11775</name>
</gene>
<evidence type="ECO:0000313" key="1">
    <source>
        <dbReference type="EMBL" id="AHF13959.1"/>
    </source>
</evidence>
<keyword evidence="2" id="KW-1185">Reference proteome</keyword>
<dbReference type="GO" id="GO:0019867">
    <property type="term" value="C:outer membrane"/>
    <property type="evidence" value="ECO:0007669"/>
    <property type="project" value="InterPro"/>
</dbReference>
<evidence type="ECO:0000313" key="2">
    <source>
        <dbReference type="Proteomes" id="UP000018901"/>
    </source>
</evidence>
<dbReference type="KEGG" id="bvs:BARVI_11775"/>
<dbReference type="EMBL" id="CP007034">
    <property type="protein sequence ID" value="AHF13959.1"/>
    <property type="molecule type" value="Genomic_DNA"/>
</dbReference>
<dbReference type="HOGENOM" id="CLU_039928_0_0_10"/>
<reference evidence="1 2" key="1">
    <citation type="submission" date="2013-12" db="EMBL/GenBank/DDBJ databases">
        <authorList>
            <consortium name="DOE Joint Genome Institute"/>
            <person name="Eisen J."/>
            <person name="Huntemann M."/>
            <person name="Han J."/>
            <person name="Chen A."/>
            <person name="Kyrpides N."/>
            <person name="Mavromatis K."/>
            <person name="Markowitz V."/>
            <person name="Palaniappan K."/>
            <person name="Ivanova N."/>
            <person name="Schaumberg A."/>
            <person name="Pati A."/>
            <person name="Liolios K."/>
            <person name="Nordberg H.P."/>
            <person name="Cantor M.N."/>
            <person name="Hua S.X."/>
            <person name="Woyke T."/>
        </authorList>
    </citation>
    <scope>NUCLEOTIDE SEQUENCE [LARGE SCALE GENOMIC DNA]</scope>
    <source>
        <strain evidence="2">DSM 18177</strain>
    </source>
</reference>
<sequence>MLLSTTAANAAIPEHLYMVGPASPSLWVLDVAQEMTNEGEGVFSYVGNLYKGELQFINEKNWDTGIRYVPEASGWHIVNAQTATVIQEINSERKWWVPEFGTWEVKAFFADEGNSVMFTAQRIDDLSPMVVPMGGASGQWDSAFPNPACNIYPQEGTTDVFVWEGTMPAGERNQLKFIAYPTNWWEAEFYLPESVDEGKSYKTVKTGVKYPVKKGTNANGDNLDHYWGFAVEDCAPYRKYRATLNLTDMTIEFAGGEETYVPEQLYMVGTASPSLWNIEDCQEMVNEGNGVFSYHGNLYNGELQFIDARDWGIAIRYVPEASGWHIVNAQTATVIQEINSERKWWVPEYGNWDVEVRFTDEGRSVSVTAERVGDMVPQAIGLGHAIGQWDCQWPTPSAYLQPKEDAENVFVWEGTLTPDLDGSGQDLRRHIKFIAYPKAWDQGCIFYVPESVDHNGNVKTVQVGDKLPLQQTTNGNGPLDWFWGFPAEECTPDKTYRITLNLNDNTVEFTDANGDPTGISDAAADGMKAAFIGDNLVVEGATSAIAVYDIAGRRVAYSTNGELTATGLPKGVYVVQSARNAVKVIK</sequence>
<dbReference type="Gene3D" id="2.60.40.3620">
    <property type="match status" value="2"/>
</dbReference>
<proteinExistence type="predicted"/>
<dbReference type="AlphaFoldDB" id="W0EXN4"/>
<name>W0EXN4_9BACT</name>
<organism evidence="1 2">
    <name type="scientific">Barnesiella viscericola DSM 18177</name>
    <dbReference type="NCBI Taxonomy" id="880074"/>
    <lineage>
        <taxon>Bacteria</taxon>
        <taxon>Pseudomonadati</taxon>
        <taxon>Bacteroidota</taxon>
        <taxon>Bacteroidia</taxon>
        <taxon>Bacteroidales</taxon>
        <taxon>Barnesiellaceae</taxon>
        <taxon>Barnesiella</taxon>
    </lineage>
</organism>
<dbReference type="GO" id="GO:2001070">
    <property type="term" value="F:starch binding"/>
    <property type="evidence" value="ECO:0007669"/>
    <property type="project" value="InterPro"/>
</dbReference>
<protein>
    <submittedName>
        <fullName evidence="1">Uncharacterized protein</fullName>
    </submittedName>
</protein>
<accession>W0EXN4</accession>
<dbReference type="Proteomes" id="UP000018901">
    <property type="component" value="Chromosome"/>
</dbReference>